<dbReference type="RefSeq" id="WP_148933236.1">
    <property type="nucleotide sequence ID" value="NZ_VNHS01000017.1"/>
</dbReference>
<dbReference type="PANTHER" id="PTHR37841">
    <property type="entry name" value="GLR2918 PROTEIN"/>
    <property type="match status" value="1"/>
</dbReference>
<protein>
    <submittedName>
        <fullName evidence="1">WG repeat protein</fullName>
    </submittedName>
</protein>
<name>A0A5S5BNZ2_9BACL</name>
<organism evidence="1 2">
    <name type="scientific">Paenibacillus methanolicus</name>
    <dbReference type="NCBI Taxonomy" id="582686"/>
    <lineage>
        <taxon>Bacteria</taxon>
        <taxon>Bacillati</taxon>
        <taxon>Bacillota</taxon>
        <taxon>Bacilli</taxon>
        <taxon>Bacillales</taxon>
        <taxon>Paenibacillaceae</taxon>
        <taxon>Paenibacillus</taxon>
    </lineage>
</organism>
<evidence type="ECO:0000313" key="2">
    <source>
        <dbReference type="Proteomes" id="UP000323257"/>
    </source>
</evidence>
<sequence>MGKYGFLNINGDVVIEPVFDEVEEFGDGIALVTKNNEIFIMKQSGETIRLSQFTAAGPVKSGLFWVYDKEKDKYGVLNKSLESVIPCKYDRITVYENNQIRGKLGKEVHLLDSNGDIIISDFRLFGNLNNDRALIKQKMNFGYLDNQGEVAIPIEYDMANKFSNELGVVFKGGKWGAIDKFGETVVPFRYNFLSNFNDDVAFFGLKKIGLLNKNGTVLVKPLYEEYKNYSEGYAPVKLNGKWGYIDNEGRIHITPQFDEAERFKNGYAIINKDGTDGLLSITGEVKFIANKKLGQEVSSGLISFRDKCR</sequence>
<dbReference type="AlphaFoldDB" id="A0A5S5BNZ2"/>
<evidence type="ECO:0000313" key="1">
    <source>
        <dbReference type="EMBL" id="TYP68891.1"/>
    </source>
</evidence>
<dbReference type="Pfam" id="PF14903">
    <property type="entry name" value="WG_beta_rep"/>
    <property type="match status" value="4"/>
</dbReference>
<dbReference type="InterPro" id="IPR032774">
    <property type="entry name" value="WG_beta_rep"/>
</dbReference>
<keyword evidence="2" id="KW-1185">Reference proteome</keyword>
<dbReference type="PANTHER" id="PTHR37841:SF1">
    <property type="entry name" value="DUF3298 DOMAIN-CONTAINING PROTEIN"/>
    <property type="match status" value="1"/>
</dbReference>
<comment type="caution">
    <text evidence="1">The sequence shown here is derived from an EMBL/GenBank/DDBJ whole genome shotgun (WGS) entry which is preliminary data.</text>
</comment>
<gene>
    <name evidence="1" type="ORF">BCM02_1179</name>
</gene>
<proteinExistence type="predicted"/>
<reference evidence="1 2" key="1">
    <citation type="submission" date="2019-07" db="EMBL/GenBank/DDBJ databases">
        <title>Genomic Encyclopedia of Type Strains, Phase III (KMG-III): the genomes of soil and plant-associated and newly described type strains.</title>
        <authorList>
            <person name="Whitman W."/>
        </authorList>
    </citation>
    <scope>NUCLEOTIDE SEQUENCE [LARGE SCALE GENOMIC DNA]</scope>
    <source>
        <strain evidence="1 2">BL24</strain>
    </source>
</reference>
<accession>A0A5S5BNZ2</accession>
<dbReference type="EMBL" id="VNHS01000017">
    <property type="protein sequence ID" value="TYP68891.1"/>
    <property type="molecule type" value="Genomic_DNA"/>
</dbReference>
<dbReference type="SUPFAM" id="SSF69360">
    <property type="entry name" value="Cell wall binding repeat"/>
    <property type="match status" value="1"/>
</dbReference>
<dbReference type="OrthoDB" id="210273at2"/>
<dbReference type="Proteomes" id="UP000323257">
    <property type="component" value="Unassembled WGS sequence"/>
</dbReference>